<reference evidence="3 4" key="1">
    <citation type="journal article" date="2019" name="Int. J. Syst. Evol. Microbiol.">
        <title>The Global Catalogue of Microorganisms (GCM) 10K type strain sequencing project: providing services to taxonomists for standard genome sequencing and annotation.</title>
        <authorList>
            <consortium name="The Broad Institute Genomics Platform"/>
            <consortium name="The Broad Institute Genome Sequencing Center for Infectious Disease"/>
            <person name="Wu L."/>
            <person name="Ma J."/>
        </authorList>
    </citation>
    <scope>NUCLEOTIDE SEQUENCE [LARGE SCALE GENOMIC DNA]</scope>
    <source>
        <strain evidence="3 4">JCM 10696</strain>
    </source>
</reference>
<feature type="compositionally biased region" description="Low complexity" evidence="1">
    <location>
        <begin position="1"/>
        <end position="22"/>
    </location>
</feature>
<protein>
    <submittedName>
        <fullName evidence="3">Sulfite oxidase-like oxidoreductase</fullName>
    </submittedName>
</protein>
<dbReference type="Proteomes" id="UP001500665">
    <property type="component" value="Unassembled WGS sequence"/>
</dbReference>
<dbReference type="Gene3D" id="3.90.420.10">
    <property type="entry name" value="Oxidoreductase, molybdopterin-binding domain"/>
    <property type="match status" value="1"/>
</dbReference>
<organism evidence="3 4">
    <name type="scientific">Actinocorallia libanotica</name>
    <dbReference type="NCBI Taxonomy" id="46162"/>
    <lineage>
        <taxon>Bacteria</taxon>
        <taxon>Bacillati</taxon>
        <taxon>Actinomycetota</taxon>
        <taxon>Actinomycetes</taxon>
        <taxon>Streptosporangiales</taxon>
        <taxon>Thermomonosporaceae</taxon>
        <taxon>Actinocorallia</taxon>
    </lineage>
</organism>
<proteinExistence type="predicted"/>
<sequence length="243" mass="26724">MHLDETTAPQPATTRPAATGPAAPHPLPPGQRPAPLEPFGLTPFAAVHPRVPARPSVTVGGAVRRPTQFDAAELLALPGHGDRRADLHCVTTWTAVGLEWHGVPFRAVHEMIAREVEPRGSARWVTFIALDGFRATMLLDDALTGDVLLADTLGGVPLTPDNGAPLRLVAPAHYGYKNVKHVCAIEYGTRYKAGWRGWMSHPRGRVAREERSRFLPGRVWRLCWRALLPSSRKAYTALRERTR</sequence>
<dbReference type="PANTHER" id="PTHR43032">
    <property type="entry name" value="PROTEIN-METHIONINE-SULFOXIDE REDUCTASE"/>
    <property type="match status" value="1"/>
</dbReference>
<dbReference type="Pfam" id="PF00174">
    <property type="entry name" value="Oxidored_molyb"/>
    <property type="match status" value="1"/>
</dbReference>
<feature type="region of interest" description="Disordered" evidence="1">
    <location>
        <begin position="1"/>
        <end position="41"/>
    </location>
</feature>
<dbReference type="InterPro" id="IPR036374">
    <property type="entry name" value="OxRdtase_Mopterin-bd_sf"/>
</dbReference>
<evidence type="ECO:0000313" key="3">
    <source>
        <dbReference type="EMBL" id="GAA0966644.1"/>
    </source>
</evidence>
<evidence type="ECO:0000259" key="2">
    <source>
        <dbReference type="Pfam" id="PF00174"/>
    </source>
</evidence>
<accession>A0ABN1RWV6</accession>
<dbReference type="InterPro" id="IPR000572">
    <property type="entry name" value="OxRdtase_Mopterin-bd_dom"/>
</dbReference>
<feature type="compositionally biased region" description="Pro residues" evidence="1">
    <location>
        <begin position="23"/>
        <end position="36"/>
    </location>
</feature>
<keyword evidence="4" id="KW-1185">Reference proteome</keyword>
<comment type="caution">
    <text evidence="3">The sequence shown here is derived from an EMBL/GenBank/DDBJ whole genome shotgun (WGS) entry which is preliminary data.</text>
</comment>
<evidence type="ECO:0000256" key="1">
    <source>
        <dbReference type="SAM" id="MobiDB-lite"/>
    </source>
</evidence>
<feature type="domain" description="Oxidoreductase molybdopterin-binding" evidence="2">
    <location>
        <begin position="55"/>
        <end position="192"/>
    </location>
</feature>
<dbReference type="RefSeq" id="WP_344246214.1">
    <property type="nucleotide sequence ID" value="NZ_BAAAHH010000045.1"/>
</dbReference>
<evidence type="ECO:0000313" key="4">
    <source>
        <dbReference type="Proteomes" id="UP001500665"/>
    </source>
</evidence>
<name>A0ABN1RWV6_9ACTN</name>
<dbReference type="EMBL" id="BAAAHH010000045">
    <property type="protein sequence ID" value="GAA0966644.1"/>
    <property type="molecule type" value="Genomic_DNA"/>
</dbReference>
<dbReference type="SUPFAM" id="SSF56524">
    <property type="entry name" value="Oxidoreductase molybdopterin-binding domain"/>
    <property type="match status" value="1"/>
</dbReference>
<gene>
    <name evidence="3" type="ORF">GCM10009550_69380</name>
</gene>